<proteinExistence type="predicted"/>
<dbReference type="Proteomes" id="UP000216840">
    <property type="component" value="Unassembled WGS sequence"/>
</dbReference>
<dbReference type="InterPro" id="IPR016796">
    <property type="entry name" value="UCP021774"/>
</dbReference>
<dbReference type="OrthoDB" id="9791067at2"/>
<evidence type="ECO:0000259" key="1">
    <source>
        <dbReference type="Pfam" id="PF03625"/>
    </source>
</evidence>
<name>A0A265URP9_9FLAO</name>
<dbReference type="PANTHER" id="PTHR38342">
    <property type="entry name" value="SLR5037 PROTEIN"/>
    <property type="match status" value="1"/>
</dbReference>
<keyword evidence="3" id="KW-1185">Reference proteome</keyword>
<reference evidence="2 3" key="1">
    <citation type="submission" date="2017-05" db="EMBL/GenBank/DDBJ databases">
        <title>The draft genome sequence of Idiomarina salinarum WNB302.</title>
        <authorList>
            <person name="Sun Y."/>
            <person name="Chen B."/>
            <person name="Du Z."/>
        </authorList>
    </citation>
    <scope>NUCLEOTIDE SEQUENCE [LARGE SCALE GENOMIC DNA]</scope>
    <source>
        <strain evidence="2 3">WNB302</strain>
    </source>
</reference>
<dbReference type="RefSeq" id="WP_094968570.1">
    <property type="nucleotide sequence ID" value="NZ_NGJN01000005.1"/>
</dbReference>
<dbReference type="PIRSF" id="PIRSF021774">
    <property type="entry name" value="UCP021774"/>
    <property type="match status" value="1"/>
</dbReference>
<sequence>MSYYFNKVLKGKSFDEAIDQVTAELKKEGFGVLTEIDVKKTLKDKIDVDFKKYRILGACNPHFAHKALQSEDKIGVLLPCNVIVEQHENGDIEVSAVDPIASMGTVENKNLGNLASEVQQKLIKVVNSLN</sequence>
<dbReference type="SUPFAM" id="SSF103247">
    <property type="entry name" value="TT1751-like"/>
    <property type="match status" value="1"/>
</dbReference>
<comment type="caution">
    <text evidence="2">The sequence shown here is derived from an EMBL/GenBank/DDBJ whole genome shotgun (WGS) entry which is preliminary data.</text>
</comment>
<dbReference type="EMBL" id="NGJN01000005">
    <property type="protein sequence ID" value="OZV67981.1"/>
    <property type="molecule type" value="Genomic_DNA"/>
</dbReference>
<dbReference type="InterPro" id="IPR005180">
    <property type="entry name" value="DUF302"/>
</dbReference>
<dbReference type="Gene3D" id="3.30.310.70">
    <property type="entry name" value="TT1751-like domain"/>
    <property type="match status" value="1"/>
</dbReference>
<accession>A0A265URP9</accession>
<dbReference type="CDD" id="cd14797">
    <property type="entry name" value="DUF302"/>
    <property type="match status" value="1"/>
</dbReference>
<dbReference type="PANTHER" id="PTHR38342:SF1">
    <property type="entry name" value="SLR5037 PROTEIN"/>
    <property type="match status" value="1"/>
</dbReference>
<organism evidence="2 3">
    <name type="scientific">Winogradskyella aurantia</name>
    <dbReference type="NCBI Taxonomy" id="1915063"/>
    <lineage>
        <taxon>Bacteria</taxon>
        <taxon>Pseudomonadati</taxon>
        <taxon>Bacteroidota</taxon>
        <taxon>Flavobacteriia</taxon>
        <taxon>Flavobacteriales</taxon>
        <taxon>Flavobacteriaceae</taxon>
        <taxon>Winogradskyella</taxon>
    </lineage>
</organism>
<evidence type="ECO:0000313" key="3">
    <source>
        <dbReference type="Proteomes" id="UP000216840"/>
    </source>
</evidence>
<dbReference type="AlphaFoldDB" id="A0A265URP9"/>
<dbReference type="Pfam" id="PF03625">
    <property type="entry name" value="DUF302"/>
    <property type="match status" value="1"/>
</dbReference>
<gene>
    <name evidence="2" type="ORF">CA834_10020</name>
</gene>
<feature type="domain" description="DUF302" evidence="1">
    <location>
        <begin position="36"/>
        <end position="99"/>
    </location>
</feature>
<protein>
    <recommendedName>
        <fullName evidence="1">DUF302 domain-containing protein</fullName>
    </recommendedName>
</protein>
<evidence type="ECO:0000313" key="2">
    <source>
        <dbReference type="EMBL" id="OZV67981.1"/>
    </source>
</evidence>
<dbReference type="InterPro" id="IPR035923">
    <property type="entry name" value="TT1751-like_sf"/>
</dbReference>